<reference evidence="1" key="1">
    <citation type="submission" date="2021-01" db="EMBL/GenBank/DDBJ databases">
        <authorList>
            <person name="Corre E."/>
            <person name="Pelletier E."/>
            <person name="Niang G."/>
            <person name="Scheremetjew M."/>
            <person name="Finn R."/>
            <person name="Kale V."/>
            <person name="Holt S."/>
            <person name="Cochrane G."/>
            <person name="Meng A."/>
            <person name="Brown T."/>
            <person name="Cohen L."/>
        </authorList>
    </citation>
    <scope>NUCLEOTIDE SEQUENCE</scope>
    <source>
        <strain evidence="1">CCMP1320</strain>
    </source>
</reference>
<dbReference type="EMBL" id="HBIP01036929">
    <property type="protein sequence ID" value="CAE0507291.1"/>
    <property type="molecule type" value="Transcribed_RNA"/>
</dbReference>
<sequence>MMMLKQMTASQALVARTARGSLKAAPQRFTRSSRLVAASSSMQDDSQTYTEQAQQVMDDLGRKLQPWLEPPYNLLSFGPRAGTGALLSLPSRLQTLENDIQRARELAQDPRPLEEKQRELLKELEDLVVDFLEKGATIEQDVLANLKTVLPEQAANLLTELIPTPPFQRTQSTSAQADMNVQPMVYQGTSRYGQDDVMAEQISSEISEIRNAVSGLKASLEAMRTNTEPADAKILMLNLKEARDQLQRRLGEIAPATASDASISAAEREARILLNEVDAMFFS</sequence>
<organism evidence="1">
    <name type="scientific">Dunaliella tertiolecta</name>
    <name type="common">Green alga</name>
    <dbReference type="NCBI Taxonomy" id="3047"/>
    <lineage>
        <taxon>Eukaryota</taxon>
        <taxon>Viridiplantae</taxon>
        <taxon>Chlorophyta</taxon>
        <taxon>core chlorophytes</taxon>
        <taxon>Chlorophyceae</taxon>
        <taxon>CS clade</taxon>
        <taxon>Chlamydomonadales</taxon>
        <taxon>Dunaliellaceae</taxon>
        <taxon>Dunaliella</taxon>
    </lineage>
</organism>
<protein>
    <submittedName>
        <fullName evidence="1">Uncharacterized protein</fullName>
    </submittedName>
</protein>
<proteinExistence type="predicted"/>
<name>A0A7S3RAT4_DUNTE</name>
<evidence type="ECO:0000313" key="1">
    <source>
        <dbReference type="EMBL" id="CAE0507291.1"/>
    </source>
</evidence>
<dbReference type="AlphaFoldDB" id="A0A7S3RAT4"/>
<accession>A0A7S3RAT4</accession>
<gene>
    <name evidence="1" type="ORF">DTER00134_LOCUS22367</name>
</gene>